<feature type="region of interest" description="Disordered" evidence="1">
    <location>
        <begin position="44"/>
        <end position="63"/>
    </location>
</feature>
<dbReference type="GO" id="GO:0006950">
    <property type="term" value="P:response to stress"/>
    <property type="evidence" value="ECO:0007669"/>
    <property type="project" value="TreeGrafter"/>
</dbReference>
<evidence type="ECO:0000256" key="1">
    <source>
        <dbReference type="SAM" id="MobiDB-lite"/>
    </source>
</evidence>
<organism evidence="2 3">
    <name type="scientific">Trifolium subterraneum</name>
    <name type="common">Subterranean clover</name>
    <dbReference type="NCBI Taxonomy" id="3900"/>
    <lineage>
        <taxon>Eukaryota</taxon>
        <taxon>Viridiplantae</taxon>
        <taxon>Streptophyta</taxon>
        <taxon>Embryophyta</taxon>
        <taxon>Tracheophyta</taxon>
        <taxon>Spermatophyta</taxon>
        <taxon>Magnoliopsida</taxon>
        <taxon>eudicotyledons</taxon>
        <taxon>Gunneridae</taxon>
        <taxon>Pentapetalae</taxon>
        <taxon>rosids</taxon>
        <taxon>fabids</taxon>
        <taxon>Fabales</taxon>
        <taxon>Fabaceae</taxon>
        <taxon>Papilionoideae</taxon>
        <taxon>50 kb inversion clade</taxon>
        <taxon>NPAAA clade</taxon>
        <taxon>Hologalegina</taxon>
        <taxon>IRL clade</taxon>
        <taxon>Trifolieae</taxon>
        <taxon>Trifolium</taxon>
    </lineage>
</organism>
<dbReference type="GO" id="GO:0005739">
    <property type="term" value="C:mitochondrion"/>
    <property type="evidence" value="ECO:0007669"/>
    <property type="project" value="TreeGrafter"/>
</dbReference>
<dbReference type="EMBL" id="DF973113">
    <property type="protein sequence ID" value="GAU11178.1"/>
    <property type="molecule type" value="Genomic_DNA"/>
</dbReference>
<protein>
    <submittedName>
        <fullName evidence="2">Uncharacterized protein</fullName>
    </submittedName>
</protein>
<sequence length="98" mass="10769">MARSLNRLVAQSLPLFQLQQRGFATASDVSARVGLGSIAPGRGKLGTLEEKPDGPEACSSWAPDPETGYYRPINYTPKIDPVELRRMLLKPNTRRSSN</sequence>
<name>A0A2Z6MCX7_TRISU</name>
<dbReference type="InterPro" id="IPR004926">
    <property type="entry name" value="LEA_3a"/>
</dbReference>
<dbReference type="PANTHER" id="PTHR33509:SF34">
    <property type="entry name" value="LATE EMBRYOGENIS ABUNDANT PROTEIN 41"/>
    <property type="match status" value="1"/>
</dbReference>
<dbReference type="PANTHER" id="PTHR33509">
    <property type="entry name" value="LATE EMBRYOGENIS ABUNDANT PROTEIN 2-RELATED"/>
    <property type="match status" value="1"/>
</dbReference>
<gene>
    <name evidence="2" type="ORF">TSUD_198020</name>
</gene>
<dbReference type="Pfam" id="PF03242">
    <property type="entry name" value="LEA_3a"/>
    <property type="match status" value="1"/>
</dbReference>
<accession>A0A2Z6MCX7</accession>
<evidence type="ECO:0000313" key="2">
    <source>
        <dbReference type="EMBL" id="GAU11178.1"/>
    </source>
</evidence>
<evidence type="ECO:0000313" key="3">
    <source>
        <dbReference type="Proteomes" id="UP000242715"/>
    </source>
</evidence>
<proteinExistence type="predicted"/>
<reference evidence="3" key="1">
    <citation type="journal article" date="2017" name="Front. Plant Sci.">
        <title>Climate Clever Clovers: New Paradigm to Reduce the Environmental Footprint of Ruminants by Breeding Low Methanogenic Forages Utilizing Haplotype Variation.</title>
        <authorList>
            <person name="Kaur P."/>
            <person name="Appels R."/>
            <person name="Bayer P.E."/>
            <person name="Keeble-Gagnere G."/>
            <person name="Wang J."/>
            <person name="Hirakawa H."/>
            <person name="Shirasawa K."/>
            <person name="Vercoe P."/>
            <person name="Stefanova K."/>
            <person name="Durmic Z."/>
            <person name="Nichols P."/>
            <person name="Revell C."/>
            <person name="Isobe S.N."/>
            <person name="Edwards D."/>
            <person name="Erskine W."/>
        </authorList>
    </citation>
    <scope>NUCLEOTIDE SEQUENCE [LARGE SCALE GENOMIC DNA]</scope>
    <source>
        <strain evidence="3">cv. Daliak</strain>
    </source>
</reference>
<dbReference type="AlphaFoldDB" id="A0A2Z6MCX7"/>
<keyword evidence="3" id="KW-1185">Reference proteome</keyword>
<dbReference type="Proteomes" id="UP000242715">
    <property type="component" value="Unassembled WGS sequence"/>
</dbReference>
<dbReference type="OrthoDB" id="1693956at2759"/>